<protein>
    <recommendedName>
        <fullName evidence="2">Tail protein</fullName>
    </recommendedName>
</protein>
<sequence>MTEYEMKYNVSIFRDGSSGSPLEAEVNQELGNPWNANFKMDIGSPLDLGVGNTIRIRIDQDSNQHSVFTGVIEKKTRVYPEQLGPPYIDYETKCRSGVIMQNSYVQKEVPSGQATFQIYQIVHDLIPGTIAAFSYNPAHASPDLPMISGKMNNYWDLVKDVCDKADWDFYIDQGSTLRAFPRGTSVSPLVITTSDYLLQLNLEEDASDIINYQEIVGGEYGRLSDILINTLNWSSNGLVSTLTTHNRLCVKGSISTGVLYLKYTFPSVENFLRSTNLLLGIEYFSTKKSEGPLIIKYYLYSDASNYFYKEDSYSGGKMKAKTYYWDLIVGMIPIQEGYYFDPWKDEKIGLLFMDPNWSIVGSPKWGSISAFEVRVLSPSENDNQLWVSALTITTLVSGIYQSNTAPTWSQNSFGVRKGKSIIDSNYTSAEMCLIGAGLVVEAFKSPLLSAGEVPTAYNFDYNLGEKATLDLLGNTIVYEVRNIKHDYSDNRLKTYLGLETKQRYTIEDILDFYKKSLSVVSWNLEAWKLKAVETGLIDTRTGLIDWSNVDDMFPSYEWIDMKNVIGLAEGLDGYTFRTGDTAGYASVSAGGRYDLVFGGDDLHGFMASRKKTVPWNKDLMLKFELKYPATIVGVLPVRLRMGVDSWDVGDAACSFFFRSGTLYFTAGTFAPYEYIESSLNLGVYTPGEIHRLEWRYYRNTPIFYIFKDEIYQGSLTPTYWNTITHARPLSFYCQTDNTTLEVYSYKLAQPWG</sequence>
<evidence type="ECO:0008006" key="2">
    <source>
        <dbReference type="Google" id="ProtNLM"/>
    </source>
</evidence>
<accession>A0A6H1ZLA9</accession>
<name>A0A6H1ZLA9_9ZZZZ</name>
<proteinExistence type="predicted"/>
<organism evidence="1">
    <name type="scientific">viral metagenome</name>
    <dbReference type="NCBI Taxonomy" id="1070528"/>
    <lineage>
        <taxon>unclassified sequences</taxon>
        <taxon>metagenomes</taxon>
        <taxon>organismal metagenomes</taxon>
    </lineage>
</organism>
<reference evidence="1" key="1">
    <citation type="submission" date="2020-03" db="EMBL/GenBank/DDBJ databases">
        <title>The deep terrestrial virosphere.</title>
        <authorList>
            <person name="Holmfeldt K."/>
            <person name="Nilsson E."/>
            <person name="Simone D."/>
            <person name="Lopez-Fernandez M."/>
            <person name="Wu X."/>
            <person name="de Brujin I."/>
            <person name="Lundin D."/>
            <person name="Andersson A."/>
            <person name="Bertilsson S."/>
            <person name="Dopson M."/>
        </authorList>
    </citation>
    <scope>NUCLEOTIDE SEQUENCE</scope>
    <source>
        <strain evidence="1">TM448A00801</strain>
    </source>
</reference>
<evidence type="ECO:0000313" key="1">
    <source>
        <dbReference type="EMBL" id="QJA47980.1"/>
    </source>
</evidence>
<gene>
    <name evidence="1" type="ORF">TM448A00801_0015</name>
</gene>
<dbReference type="AlphaFoldDB" id="A0A6H1ZLA9"/>
<dbReference type="EMBL" id="MT144066">
    <property type="protein sequence ID" value="QJA47980.1"/>
    <property type="molecule type" value="Genomic_DNA"/>
</dbReference>